<dbReference type="Proteomes" id="UP000307244">
    <property type="component" value="Unassembled WGS sequence"/>
</dbReference>
<dbReference type="OrthoDB" id="626993at2"/>
<evidence type="ECO:0000259" key="3">
    <source>
        <dbReference type="Pfam" id="PF09113"/>
    </source>
</evidence>
<gene>
    <name evidence="4" type="ORF">FA047_11290</name>
</gene>
<dbReference type="PROSITE" id="PS51257">
    <property type="entry name" value="PROKAR_LIPOPROTEIN"/>
    <property type="match status" value="1"/>
</dbReference>
<evidence type="ECO:0000313" key="5">
    <source>
        <dbReference type="Proteomes" id="UP000307244"/>
    </source>
</evidence>
<dbReference type="Pfam" id="PF09112">
    <property type="entry name" value="N-glycanase_N"/>
    <property type="match status" value="1"/>
</dbReference>
<keyword evidence="5" id="KW-1185">Reference proteome</keyword>
<protein>
    <recommendedName>
        <fullName evidence="6">Peptide-N-glycosidase F N-terminal domain-containing protein</fullName>
    </recommendedName>
</protein>
<name>A0A4U1CL89_9SPHI</name>
<keyword evidence="1" id="KW-1015">Disulfide bond</keyword>
<dbReference type="Pfam" id="PF09113">
    <property type="entry name" value="N-glycanase_C"/>
    <property type="match status" value="1"/>
</dbReference>
<dbReference type="GO" id="GO:0016715">
    <property type="term" value="F:oxidoreductase activity, acting on paired donors, with incorporation or reduction of molecular oxygen, reduced ascorbate as one donor, and incorporation of one atom of oxygen"/>
    <property type="evidence" value="ECO:0007669"/>
    <property type="project" value="InterPro"/>
</dbReference>
<evidence type="ECO:0000256" key="1">
    <source>
        <dbReference type="ARBA" id="ARBA00023157"/>
    </source>
</evidence>
<evidence type="ECO:0000259" key="2">
    <source>
        <dbReference type="Pfam" id="PF09112"/>
    </source>
</evidence>
<dbReference type="InterPro" id="IPR014784">
    <property type="entry name" value="Cu2_ascorb_mOase-like_C"/>
</dbReference>
<feature type="domain" description="Peptide-N-glycosidase F N-terminal" evidence="2">
    <location>
        <begin position="66"/>
        <end position="177"/>
    </location>
</feature>
<dbReference type="Gene3D" id="2.60.120.230">
    <property type="match status" value="2"/>
</dbReference>
<sequence length="368" mass="41730">MLSERQSKQMKIKYSLPAIFSLSIILAACTYKVQNFSVSKLQLPTVNVISNGVFYDIYADKSKIVKRTSEQEGLVRISNEQIIRKITDDARGYLTYDLMLTVTLNPLCDNYDRIGSIKMVTVDAGKPYNDPSAVTQEIFRFTTPFMNKNKQPDHVIFKTDISQLSTVMKDKTKDIWIQAGIGGTTSAGQRQVEHCQDSFETSMLTVDIVSSVSRKKTKQSYLPVVNFYEMKDGTTDSGNAKNFEFEITEKHKQHDLYFITSAHGAARGGEEYTTREHVLYVDGKEVKRFTQNLDCTPYAQYNTQNNGIYRGYSFERNKRSWCPGAAVPVHAIQLPALKKGKHTFKVDVPEANLKNGYIHVSAYIISRN</sequence>
<dbReference type="InterPro" id="IPR015197">
    <property type="entry name" value="PngaseF_C"/>
</dbReference>
<evidence type="ECO:0000313" key="4">
    <source>
        <dbReference type="EMBL" id="TKC05920.1"/>
    </source>
</evidence>
<reference evidence="4 5" key="1">
    <citation type="submission" date="2019-04" db="EMBL/GenBank/DDBJ databases">
        <title>Pedobacter sp. RP-3-15 sp. nov., isolated from Arctic soil.</title>
        <authorList>
            <person name="Dahal R.H."/>
            <person name="Kim D.-U."/>
        </authorList>
    </citation>
    <scope>NUCLEOTIDE SEQUENCE [LARGE SCALE GENOMIC DNA]</scope>
    <source>
        <strain evidence="4 5">RP-3-15</strain>
    </source>
</reference>
<dbReference type="AlphaFoldDB" id="A0A4U1CL89"/>
<dbReference type="EMBL" id="SWBQ01000003">
    <property type="protein sequence ID" value="TKC05920.1"/>
    <property type="molecule type" value="Genomic_DNA"/>
</dbReference>
<organism evidence="4 5">
    <name type="scientific">Pedobacter frigoris</name>
    <dbReference type="NCBI Taxonomy" id="2571272"/>
    <lineage>
        <taxon>Bacteria</taxon>
        <taxon>Pseudomonadati</taxon>
        <taxon>Bacteroidota</taxon>
        <taxon>Sphingobacteriia</taxon>
        <taxon>Sphingobacteriales</taxon>
        <taxon>Sphingobacteriaceae</taxon>
        <taxon>Pedobacter</taxon>
    </lineage>
</organism>
<feature type="domain" description="Peptide-N-glycosidase F C-terminal" evidence="3">
    <location>
        <begin position="239"/>
        <end position="364"/>
    </location>
</feature>
<dbReference type="InterPro" id="IPR008977">
    <property type="entry name" value="PHM/PNGase_F_dom_sf"/>
</dbReference>
<proteinExistence type="predicted"/>
<accession>A0A4U1CL89</accession>
<evidence type="ECO:0008006" key="6">
    <source>
        <dbReference type="Google" id="ProtNLM"/>
    </source>
</evidence>
<dbReference type="InterPro" id="IPR015196">
    <property type="entry name" value="PngaseF_N"/>
</dbReference>
<dbReference type="SUPFAM" id="SSF49742">
    <property type="entry name" value="PHM/PNGase F"/>
    <property type="match status" value="1"/>
</dbReference>
<comment type="caution">
    <text evidence="4">The sequence shown here is derived from an EMBL/GenBank/DDBJ whole genome shotgun (WGS) entry which is preliminary data.</text>
</comment>